<comment type="caution">
    <text evidence="1">The sequence shown here is derived from an EMBL/GenBank/DDBJ whole genome shotgun (WGS) entry which is preliminary data.</text>
</comment>
<sequence length="161" mass="18840">MAREKCQFCQIGGVMNWQVELCLSFFARCKYTVYITSIPSSSRGWFCNDMVVSLHSHAMFSFVESFSPNQVNGFVICSIFKSIKYNTPDFMYNDTMETKPTVQQYQIDIDHRERDRESSVVELLECRSPNNSRSLLIPSHQKTAYLPYFLYVDESNRIEIH</sequence>
<dbReference type="EMBL" id="JYDH01000057">
    <property type="protein sequence ID" value="KRY35167.1"/>
    <property type="molecule type" value="Genomic_DNA"/>
</dbReference>
<protein>
    <submittedName>
        <fullName evidence="1">Uncharacterized protein</fullName>
    </submittedName>
</protein>
<name>A0A0V1BEB0_TRISP</name>
<keyword evidence="2" id="KW-1185">Reference proteome</keyword>
<dbReference type="Proteomes" id="UP000054776">
    <property type="component" value="Unassembled WGS sequence"/>
</dbReference>
<organism evidence="1 2">
    <name type="scientific">Trichinella spiralis</name>
    <name type="common">Trichina worm</name>
    <dbReference type="NCBI Taxonomy" id="6334"/>
    <lineage>
        <taxon>Eukaryota</taxon>
        <taxon>Metazoa</taxon>
        <taxon>Ecdysozoa</taxon>
        <taxon>Nematoda</taxon>
        <taxon>Enoplea</taxon>
        <taxon>Dorylaimia</taxon>
        <taxon>Trichinellida</taxon>
        <taxon>Trichinellidae</taxon>
        <taxon>Trichinella</taxon>
    </lineage>
</organism>
<dbReference type="OrthoDB" id="10606991at2759"/>
<dbReference type="InParanoid" id="A0A0V1BEB0"/>
<proteinExistence type="predicted"/>
<accession>A0A0V1BEB0</accession>
<reference evidence="1 2" key="1">
    <citation type="submission" date="2015-01" db="EMBL/GenBank/DDBJ databases">
        <title>Evolution of Trichinella species and genotypes.</title>
        <authorList>
            <person name="Korhonen P.K."/>
            <person name="Edoardo P."/>
            <person name="Giuseppe L.R."/>
            <person name="Gasser R.B."/>
        </authorList>
    </citation>
    <scope>NUCLEOTIDE SEQUENCE [LARGE SCALE GENOMIC DNA]</scope>
    <source>
        <strain evidence="1">ISS3</strain>
    </source>
</reference>
<dbReference type="AlphaFoldDB" id="A0A0V1BEB0"/>
<evidence type="ECO:0000313" key="2">
    <source>
        <dbReference type="Proteomes" id="UP000054776"/>
    </source>
</evidence>
<gene>
    <name evidence="1" type="ORF">T01_12661</name>
</gene>
<evidence type="ECO:0000313" key="1">
    <source>
        <dbReference type="EMBL" id="KRY35167.1"/>
    </source>
</evidence>